<dbReference type="InterPro" id="IPR052340">
    <property type="entry name" value="RNase_Y/CdgJ"/>
</dbReference>
<evidence type="ECO:0000259" key="1">
    <source>
        <dbReference type="PROSITE" id="PS51833"/>
    </source>
</evidence>
<dbReference type="Pfam" id="PF08668">
    <property type="entry name" value="HDOD"/>
    <property type="match status" value="1"/>
</dbReference>
<feature type="domain" description="HDOD" evidence="1">
    <location>
        <begin position="22"/>
        <end position="212"/>
    </location>
</feature>
<accession>A0A9D7K5M2</accession>
<reference evidence="2" key="1">
    <citation type="submission" date="2020-10" db="EMBL/GenBank/DDBJ databases">
        <title>Connecting structure to function with the recovery of over 1000 high-quality activated sludge metagenome-assembled genomes encoding full-length rRNA genes using long-read sequencing.</title>
        <authorList>
            <person name="Singleton C.M."/>
            <person name="Petriglieri F."/>
            <person name="Kristensen J.M."/>
            <person name="Kirkegaard R.H."/>
            <person name="Michaelsen T.Y."/>
            <person name="Andersen M.H."/>
            <person name="Karst S.M."/>
            <person name="Dueholm M.S."/>
            <person name="Nielsen P.H."/>
            <person name="Albertsen M."/>
        </authorList>
    </citation>
    <scope>NUCLEOTIDE SEQUENCE</scope>
    <source>
        <strain evidence="2">Hirt_18-Q3-R61-65_BATAC.395</strain>
    </source>
</reference>
<gene>
    <name evidence="2" type="ORF">IPL58_12245</name>
</gene>
<proteinExistence type="predicted"/>
<protein>
    <submittedName>
        <fullName evidence="2">HDOD domain-containing protein</fullName>
    </submittedName>
</protein>
<name>A0A9D7K5M2_9PROT</name>
<evidence type="ECO:0000313" key="2">
    <source>
        <dbReference type="EMBL" id="MBK8524781.1"/>
    </source>
</evidence>
<dbReference type="Gene3D" id="1.10.3210.10">
    <property type="entry name" value="Hypothetical protein af1432"/>
    <property type="match status" value="1"/>
</dbReference>
<dbReference type="InterPro" id="IPR013976">
    <property type="entry name" value="HDOD"/>
</dbReference>
<comment type="caution">
    <text evidence="2">The sequence shown here is derived from an EMBL/GenBank/DDBJ whole genome shotgun (WGS) entry which is preliminary data.</text>
</comment>
<dbReference type="SUPFAM" id="SSF109604">
    <property type="entry name" value="HD-domain/PDEase-like"/>
    <property type="match status" value="1"/>
</dbReference>
<sequence length="279" mass="30327">MENHRLHWGLPQWVAYLREKEIPIMPRSKLIIEALAGEDISPRELAGIVMCDPFLSLRLLRRAEHRRSSTLGHDTTTILGAVQQVGLDGLLATAAESVLCDENIAGLAACESRAVLSASIALHWAGNRADISPEEVAFAALLGEIGELMLWAFEPAVPQNALDELHSGRANRNVLAQQQTAGFSFKQLSLGLIEAWALPQLIGQLVKGADTPRANIARLASDASRHIQADAENPALPDDVFAVKAFLPGVSWHALLEALPVSDEYRVQVLQKVLERPLG</sequence>
<dbReference type="PROSITE" id="PS51833">
    <property type="entry name" value="HDOD"/>
    <property type="match status" value="1"/>
</dbReference>
<dbReference type="AlphaFoldDB" id="A0A9D7K5M2"/>
<dbReference type="Proteomes" id="UP000886689">
    <property type="component" value="Unassembled WGS sequence"/>
</dbReference>
<dbReference type="PANTHER" id="PTHR33525:SF3">
    <property type="entry name" value="RIBONUCLEASE Y"/>
    <property type="match status" value="1"/>
</dbReference>
<dbReference type="PANTHER" id="PTHR33525">
    <property type="match status" value="1"/>
</dbReference>
<evidence type="ECO:0000313" key="3">
    <source>
        <dbReference type="Proteomes" id="UP000886689"/>
    </source>
</evidence>
<dbReference type="EMBL" id="JADJUC010000013">
    <property type="protein sequence ID" value="MBK8524781.1"/>
    <property type="molecule type" value="Genomic_DNA"/>
</dbReference>
<organism evidence="2 3">
    <name type="scientific">Candidatus Proximibacter danicus</name>
    <dbReference type="NCBI Taxonomy" id="2954365"/>
    <lineage>
        <taxon>Bacteria</taxon>
        <taxon>Pseudomonadati</taxon>
        <taxon>Pseudomonadota</taxon>
        <taxon>Betaproteobacteria</taxon>
        <taxon>Candidatus Proximibacter</taxon>
    </lineage>
</organism>